<proteinExistence type="predicted"/>
<keyword evidence="1" id="KW-0812">Transmembrane</keyword>
<feature type="transmembrane region" description="Helical" evidence="1">
    <location>
        <begin position="121"/>
        <end position="140"/>
    </location>
</feature>
<gene>
    <name evidence="2" type="ORF">P8A18_31190</name>
</gene>
<keyword evidence="3" id="KW-1185">Reference proteome</keyword>
<evidence type="ECO:0000313" key="2">
    <source>
        <dbReference type="EMBL" id="WLQ37634.1"/>
    </source>
</evidence>
<reference evidence="2 3" key="1">
    <citation type="submission" date="2023-03" db="EMBL/GenBank/DDBJ databases">
        <title>Isolation and description of six Streptomyces strains from soil environments, able to metabolize different microbial glucans.</title>
        <authorList>
            <person name="Widen T."/>
            <person name="Larsbrink J."/>
        </authorList>
    </citation>
    <scope>NUCLEOTIDE SEQUENCE [LARGE SCALE GENOMIC DNA]</scope>
    <source>
        <strain evidence="2 3">Mut1</strain>
    </source>
</reference>
<evidence type="ECO:0000313" key="3">
    <source>
        <dbReference type="Proteomes" id="UP001239522"/>
    </source>
</evidence>
<organism evidence="2 3">
    <name type="scientific">Streptomyces castrisilvae</name>
    <dbReference type="NCBI Taxonomy" id="3033811"/>
    <lineage>
        <taxon>Bacteria</taxon>
        <taxon>Bacillati</taxon>
        <taxon>Actinomycetota</taxon>
        <taxon>Actinomycetes</taxon>
        <taxon>Kitasatosporales</taxon>
        <taxon>Streptomycetaceae</taxon>
        <taxon>Streptomyces</taxon>
    </lineage>
</organism>
<dbReference type="Proteomes" id="UP001239522">
    <property type="component" value="Chromosome"/>
</dbReference>
<keyword evidence="1" id="KW-1133">Transmembrane helix</keyword>
<dbReference type="RefSeq" id="WP_306060009.1">
    <property type="nucleotide sequence ID" value="NZ_CP120997.1"/>
</dbReference>
<name>A0ABY9HU69_9ACTN</name>
<accession>A0ABY9HU69</accession>
<keyword evidence="1" id="KW-0472">Membrane</keyword>
<protein>
    <submittedName>
        <fullName evidence="2">DUF3592 domain-containing protein</fullName>
    </submittedName>
</protein>
<evidence type="ECO:0000256" key="1">
    <source>
        <dbReference type="SAM" id="Phobius"/>
    </source>
</evidence>
<dbReference type="EMBL" id="CP120997">
    <property type="protein sequence ID" value="WLQ37634.1"/>
    <property type="molecule type" value="Genomic_DNA"/>
</dbReference>
<sequence>MVIAAVYFVLAVAGAVNFARIVDRQSQGPRLRAAWAGRSAEARCTAVRTEETVDVEGVPITHSQPTLSFRTADGRAISFEERQRPLDVSVGDIVTVYYAEDAPEDATARTPSFGARRVRELTAGLGCVLALVSAGALAALL</sequence>